<dbReference type="Proteomes" id="UP000565576">
    <property type="component" value="Unassembled WGS sequence"/>
</dbReference>
<proteinExistence type="predicted"/>
<organism evidence="1 2">
    <name type="scientific">Rhizobium lusitanum</name>
    <dbReference type="NCBI Taxonomy" id="293958"/>
    <lineage>
        <taxon>Bacteria</taxon>
        <taxon>Pseudomonadati</taxon>
        <taxon>Pseudomonadota</taxon>
        <taxon>Alphaproteobacteria</taxon>
        <taxon>Hyphomicrobiales</taxon>
        <taxon>Rhizobiaceae</taxon>
        <taxon>Rhizobium/Agrobacterium group</taxon>
        <taxon>Rhizobium</taxon>
    </lineage>
</organism>
<dbReference type="AlphaFoldDB" id="A0A7X0MFC2"/>
<comment type="caution">
    <text evidence="1">The sequence shown here is derived from an EMBL/GenBank/DDBJ whole genome shotgun (WGS) entry which is preliminary data.</text>
</comment>
<accession>A0A7X0MFC2</accession>
<evidence type="ECO:0000313" key="1">
    <source>
        <dbReference type="EMBL" id="MBB6488361.1"/>
    </source>
</evidence>
<gene>
    <name evidence="1" type="ORF">GGD46_005675</name>
</gene>
<evidence type="ECO:0000313" key="2">
    <source>
        <dbReference type="Proteomes" id="UP000565576"/>
    </source>
</evidence>
<dbReference type="EMBL" id="JACHBG010000021">
    <property type="protein sequence ID" value="MBB6488361.1"/>
    <property type="molecule type" value="Genomic_DNA"/>
</dbReference>
<sequence>MSIEEFISTFSKEWPIVKRAPRSVIMLVCAASALAFAVTRYLDSVELSSAKALVELKDAMIADYKDKLSGATPIEAKKRIDALETKLKLLDVRRLSPAQISAITNKLKNQKGNLDIAQDMGSPQLRGLVADFSVAANNAGWTTSQSELMGLRDFPPSGVSLVVNDSSALSPTETVVKAALEAAGVPFDVVNGSGLKLVLTVKSE</sequence>
<dbReference type="RefSeq" id="WP_184709862.1">
    <property type="nucleotide sequence ID" value="NZ_JACHBG010000021.1"/>
</dbReference>
<protein>
    <submittedName>
        <fullName evidence="1">Uncharacterized protein</fullName>
    </submittedName>
</protein>
<name>A0A7X0MFC2_9HYPH</name>
<reference evidence="1 2" key="1">
    <citation type="submission" date="2020-08" db="EMBL/GenBank/DDBJ databases">
        <title>Genomic Encyclopedia of Type Strains, Phase IV (KMG-V): Genome sequencing to study the core and pangenomes of soil and plant-associated prokaryotes.</title>
        <authorList>
            <person name="Whitman W."/>
        </authorList>
    </citation>
    <scope>NUCLEOTIDE SEQUENCE [LARGE SCALE GENOMIC DNA]</scope>
    <source>
        <strain evidence="1 2">SEMIA 4060</strain>
    </source>
</reference>